<dbReference type="PANTHER" id="PTHR30344">
    <property type="entry name" value="6-PHOSPHOGLUCONOLACTONASE-RELATED"/>
    <property type="match status" value="1"/>
</dbReference>
<organism evidence="3 4">
    <name type="scientific">Pseudomicrostroma glucosiphilum</name>
    <dbReference type="NCBI Taxonomy" id="1684307"/>
    <lineage>
        <taxon>Eukaryota</taxon>
        <taxon>Fungi</taxon>
        <taxon>Dikarya</taxon>
        <taxon>Basidiomycota</taxon>
        <taxon>Ustilaginomycotina</taxon>
        <taxon>Exobasidiomycetes</taxon>
        <taxon>Microstromatales</taxon>
        <taxon>Microstromatales incertae sedis</taxon>
        <taxon>Pseudomicrostroma</taxon>
    </lineage>
</organism>
<dbReference type="InterPro" id="IPR019405">
    <property type="entry name" value="Lactonase_7-beta_prop"/>
</dbReference>
<feature type="compositionally biased region" description="Low complexity" evidence="2">
    <location>
        <begin position="425"/>
        <end position="438"/>
    </location>
</feature>
<dbReference type="Proteomes" id="UP000245942">
    <property type="component" value="Unassembled WGS sequence"/>
</dbReference>
<dbReference type="SUPFAM" id="SSF75011">
    <property type="entry name" value="3-carboxy-cis,cis-mucoante lactonizing enzyme"/>
    <property type="match status" value="1"/>
</dbReference>
<dbReference type="OrthoDB" id="1715191at2759"/>
<gene>
    <name evidence="3" type="ORF">BCV69DRAFT_313567</name>
</gene>
<evidence type="ECO:0000256" key="2">
    <source>
        <dbReference type="SAM" id="MobiDB-lite"/>
    </source>
</evidence>
<dbReference type="AlphaFoldDB" id="A0A316U3F0"/>
<dbReference type="EMBL" id="KZ819330">
    <property type="protein sequence ID" value="PWN19826.1"/>
    <property type="molecule type" value="Genomic_DNA"/>
</dbReference>
<comment type="similarity">
    <text evidence="1">Belongs to the cycloisomerase 2 family.</text>
</comment>
<dbReference type="GO" id="GO:0017057">
    <property type="term" value="F:6-phosphogluconolactonase activity"/>
    <property type="evidence" value="ECO:0007669"/>
    <property type="project" value="TreeGrafter"/>
</dbReference>
<accession>A0A316U3F0</accession>
<feature type="compositionally biased region" description="Low complexity" evidence="2">
    <location>
        <begin position="162"/>
        <end position="178"/>
    </location>
</feature>
<name>A0A316U3F0_9BASI</name>
<feature type="region of interest" description="Disordered" evidence="2">
    <location>
        <begin position="479"/>
        <end position="505"/>
    </location>
</feature>
<dbReference type="Gene3D" id="2.130.10.10">
    <property type="entry name" value="YVTN repeat-like/Quinoprotein amine dehydrogenase"/>
    <property type="match status" value="1"/>
</dbReference>
<evidence type="ECO:0000313" key="3">
    <source>
        <dbReference type="EMBL" id="PWN19826.1"/>
    </source>
</evidence>
<dbReference type="InterPro" id="IPR015943">
    <property type="entry name" value="WD40/YVTN_repeat-like_dom_sf"/>
</dbReference>
<proteinExistence type="inferred from homology"/>
<evidence type="ECO:0008006" key="5">
    <source>
        <dbReference type="Google" id="ProtNLM"/>
    </source>
</evidence>
<dbReference type="RefSeq" id="XP_025346986.1">
    <property type="nucleotide sequence ID" value="XM_025495038.1"/>
</dbReference>
<keyword evidence="4" id="KW-1185">Reference proteome</keyword>
<dbReference type="GeneID" id="37016772"/>
<feature type="region of interest" description="Disordered" evidence="2">
    <location>
        <begin position="156"/>
        <end position="180"/>
    </location>
</feature>
<protein>
    <recommendedName>
        <fullName evidence="5">3-carboxy-cis,cis-mucoante lactonizing enzyme</fullName>
    </recommendedName>
</protein>
<sequence length="505" mass="52683">MQLPLASSAPRGAAAAASAAAGTCPRLRHILTGTFNTLFLHLLTFDTLTKDLTVTLSVPARGPHQYFALGGFIPELSSSSGSGSGVGSSSAAGGAAHQASRIVYATTWSDVRELSAWSVSLVPGQEKVSLINAREILAAGSYVAVQPPPFESRTSPAYGVKSSLQGATSSSNSSGGPSRFLYQAGGPTGEVFELDPTTGAIGVKTQQLVLLPGGEEALAGADKSRKSLRYGAHNVDFDINGLAYVADLGRNAILIYSRDVSTGHLTLLSSNPSPASGDGPRHVVPTACGRWVFAVTEHNSFADAYRVILPSDSQSKVSDVPRLEHVQRVSLLATGADPHAYRGDTIRLSPCGGYLFATTRGMTTATKGLVTGWKVDLEDLTAPIVEESGETDGAIVRFETPTSGGKANAWEWAPRYPLDAPHYPTSSSSSTEESTSASGPEGVVQDLAVLTDDELGYILVMQWDGRDLKEVARTQLPGVGGGESAASVGLKEGEREGASHAIWLS</sequence>
<evidence type="ECO:0000256" key="1">
    <source>
        <dbReference type="ARBA" id="ARBA00005564"/>
    </source>
</evidence>
<evidence type="ECO:0000313" key="4">
    <source>
        <dbReference type="Proteomes" id="UP000245942"/>
    </source>
</evidence>
<reference evidence="3 4" key="1">
    <citation type="journal article" date="2018" name="Mol. Biol. Evol.">
        <title>Broad Genomic Sampling Reveals a Smut Pathogenic Ancestry of the Fungal Clade Ustilaginomycotina.</title>
        <authorList>
            <person name="Kijpornyongpan T."/>
            <person name="Mondo S.J."/>
            <person name="Barry K."/>
            <person name="Sandor L."/>
            <person name="Lee J."/>
            <person name="Lipzen A."/>
            <person name="Pangilinan J."/>
            <person name="LaButti K."/>
            <person name="Hainaut M."/>
            <person name="Henrissat B."/>
            <person name="Grigoriev I.V."/>
            <person name="Spatafora J.W."/>
            <person name="Aime M.C."/>
        </authorList>
    </citation>
    <scope>NUCLEOTIDE SEQUENCE [LARGE SCALE GENOMIC DNA]</scope>
    <source>
        <strain evidence="3 4">MCA 4718</strain>
    </source>
</reference>
<dbReference type="Pfam" id="PF10282">
    <property type="entry name" value="Lactonase"/>
    <property type="match status" value="1"/>
</dbReference>
<dbReference type="InterPro" id="IPR050282">
    <property type="entry name" value="Cycloisomerase_2"/>
</dbReference>
<dbReference type="PANTHER" id="PTHR30344:SF4">
    <property type="entry name" value="CYCLASE, PUTATIVE (AFU_ORTHOLOGUE AFUA_6G11580)-RELATED"/>
    <property type="match status" value="1"/>
</dbReference>
<feature type="region of interest" description="Disordered" evidence="2">
    <location>
        <begin position="421"/>
        <end position="441"/>
    </location>
</feature>